<evidence type="ECO:0000313" key="3">
    <source>
        <dbReference type="Proteomes" id="UP000542342"/>
    </source>
</evidence>
<accession>A0A7V9ABF3</accession>
<evidence type="ECO:0000259" key="1">
    <source>
        <dbReference type="Pfam" id="PF01048"/>
    </source>
</evidence>
<keyword evidence="3" id="KW-1185">Reference proteome</keyword>
<comment type="caution">
    <text evidence="2">The sequence shown here is derived from an EMBL/GenBank/DDBJ whole genome shotgun (WGS) entry which is preliminary data.</text>
</comment>
<reference evidence="2 3" key="1">
    <citation type="submission" date="2020-07" db="EMBL/GenBank/DDBJ databases">
        <title>Thermogemmata thermophila gen. nov., sp. nov., a novel moderate thermophilic planctomycete from a Kamchatka hot spring.</title>
        <authorList>
            <person name="Elcheninov A.G."/>
            <person name="Podosokorskaya O.A."/>
            <person name="Kovaleva O.L."/>
            <person name="Novikov A."/>
            <person name="Bonch-Osmolovskaya E.A."/>
            <person name="Toshchakov S.V."/>
            <person name="Kublanov I.V."/>
        </authorList>
    </citation>
    <scope>NUCLEOTIDE SEQUENCE [LARGE SCALE GENOMIC DNA]</scope>
    <source>
        <strain evidence="2 3">2918</strain>
    </source>
</reference>
<dbReference type="EMBL" id="JACEFB010000004">
    <property type="protein sequence ID" value="MBA2226161.1"/>
    <property type="molecule type" value="Genomic_DNA"/>
</dbReference>
<dbReference type="Gene3D" id="3.40.50.1580">
    <property type="entry name" value="Nucleoside phosphorylase domain"/>
    <property type="match status" value="2"/>
</dbReference>
<dbReference type="Proteomes" id="UP000542342">
    <property type="component" value="Unassembled WGS sequence"/>
</dbReference>
<dbReference type="InterPro" id="IPR035994">
    <property type="entry name" value="Nucleoside_phosphorylase_sf"/>
</dbReference>
<dbReference type="GO" id="GO:0019284">
    <property type="term" value="P:L-methionine salvage from S-adenosylmethionine"/>
    <property type="evidence" value="ECO:0007669"/>
    <property type="project" value="TreeGrafter"/>
</dbReference>
<dbReference type="RefSeq" id="WP_194537582.1">
    <property type="nucleotide sequence ID" value="NZ_JACEFB010000004.1"/>
</dbReference>
<dbReference type="GO" id="GO:0009116">
    <property type="term" value="P:nucleoside metabolic process"/>
    <property type="evidence" value="ECO:0007669"/>
    <property type="project" value="InterPro"/>
</dbReference>
<dbReference type="Pfam" id="PF01048">
    <property type="entry name" value="PNP_UDP_1"/>
    <property type="match status" value="2"/>
</dbReference>
<organism evidence="2 3">
    <name type="scientific">Thermogemmata fonticola</name>
    <dbReference type="NCBI Taxonomy" id="2755323"/>
    <lineage>
        <taxon>Bacteria</taxon>
        <taxon>Pseudomonadati</taxon>
        <taxon>Planctomycetota</taxon>
        <taxon>Planctomycetia</taxon>
        <taxon>Gemmatales</taxon>
        <taxon>Gemmataceae</taxon>
        <taxon>Thermogemmata</taxon>
    </lineage>
</organism>
<dbReference type="GO" id="GO:0005829">
    <property type="term" value="C:cytosol"/>
    <property type="evidence" value="ECO:0007669"/>
    <property type="project" value="TreeGrafter"/>
</dbReference>
<feature type="domain" description="Nucleoside phosphorylase" evidence="1">
    <location>
        <begin position="94"/>
        <end position="145"/>
    </location>
</feature>
<evidence type="ECO:0000313" key="2">
    <source>
        <dbReference type="EMBL" id="MBA2226161.1"/>
    </source>
</evidence>
<dbReference type="GO" id="GO:0008930">
    <property type="term" value="F:methylthioadenosine nucleosidase activity"/>
    <property type="evidence" value="ECO:0007669"/>
    <property type="project" value="TreeGrafter"/>
</dbReference>
<dbReference type="GO" id="GO:0008782">
    <property type="term" value="F:adenosylhomocysteine nucleosidase activity"/>
    <property type="evidence" value="ECO:0007669"/>
    <property type="project" value="TreeGrafter"/>
</dbReference>
<sequence length="220" mass="24753">MAIDLSGPVIVIFCALEREADVLRRRLRHYRQVQIQTSGMGYAAARQCAERRLQREPRPHLVVAAGFCGALRPDLRAGDIVCDAAVHTVPHVLSTPEEKQLWAKQTAALAVDLESAAVTEACQRFGVPCRVIRSVSDTCKQAIPRELLDCWVEQRLRVRKFLHCVWRRPALLGELVRLGWQSRRAAQTLAAAVEDCVKQFLMRKDKELSTSHTPTALNPR</sequence>
<gene>
    <name evidence="2" type="ORF">H0921_08305</name>
</gene>
<dbReference type="AlphaFoldDB" id="A0A7V9ABF3"/>
<name>A0A7V9ABF3_9BACT</name>
<dbReference type="SUPFAM" id="SSF53167">
    <property type="entry name" value="Purine and uridine phosphorylases"/>
    <property type="match status" value="1"/>
</dbReference>
<dbReference type="PANTHER" id="PTHR46832">
    <property type="entry name" value="5'-METHYLTHIOADENOSINE/S-ADENOSYLHOMOCYSTEINE NUCLEOSIDASE"/>
    <property type="match status" value="1"/>
</dbReference>
<dbReference type="PANTHER" id="PTHR46832:SF1">
    <property type="entry name" value="5'-METHYLTHIOADENOSINE_S-ADENOSYLHOMOCYSTEINE NUCLEOSIDASE"/>
    <property type="match status" value="1"/>
</dbReference>
<proteinExistence type="predicted"/>
<protein>
    <recommendedName>
        <fullName evidence="1">Nucleoside phosphorylase domain-containing protein</fullName>
    </recommendedName>
</protein>
<dbReference type="InterPro" id="IPR000845">
    <property type="entry name" value="Nucleoside_phosphorylase_d"/>
</dbReference>
<feature type="domain" description="Nucleoside phosphorylase" evidence="1">
    <location>
        <begin position="31"/>
        <end position="82"/>
    </location>
</feature>